<evidence type="ECO:0000256" key="1">
    <source>
        <dbReference type="ARBA" id="ARBA00023002"/>
    </source>
</evidence>
<keyword evidence="1" id="KW-0560">Oxidoreductase</keyword>
<dbReference type="Proteomes" id="UP000199602">
    <property type="component" value="Unassembled WGS sequence"/>
</dbReference>
<dbReference type="GO" id="GO:0004665">
    <property type="term" value="F:prephenate dehydrogenase (NADP+) activity"/>
    <property type="evidence" value="ECO:0007669"/>
    <property type="project" value="InterPro"/>
</dbReference>
<protein>
    <submittedName>
        <fullName evidence="3">Prephenate dehydrogenase</fullName>
    </submittedName>
</protein>
<dbReference type="GO" id="GO:0006571">
    <property type="term" value="P:tyrosine biosynthetic process"/>
    <property type="evidence" value="ECO:0007669"/>
    <property type="project" value="InterPro"/>
</dbReference>
<dbReference type="PROSITE" id="PS51176">
    <property type="entry name" value="PDH_ADH"/>
    <property type="match status" value="1"/>
</dbReference>
<dbReference type="PANTHER" id="PTHR21363">
    <property type="entry name" value="PREPHENATE DEHYDROGENASE"/>
    <property type="match status" value="1"/>
</dbReference>
<sequence>MLKSIKQITIFGSRGQMGRLFFKKAKNSGYLVYGFDLPLNLQDIEDALSRSDLILLCVPIKSLTNVLKEISFYLHSSQILMDICSVKVLPLQMMEESFSGPVVGSHPLFGPDLKDDFRKIALCPGKISESEMELVYTFWQDLGFDPFIVSAVEHDKAMAYIQGLNFITNLTYFAYKAGQKEIEQFITPSFQRRMDSAYKMLVKDFRLFADLFEKNPYSGESVRQFKSYLNLAAAGDLEVLAEKAWWWWRNIKIKGGP</sequence>
<dbReference type="InterPro" id="IPR008927">
    <property type="entry name" value="6-PGluconate_DH-like_C_sf"/>
</dbReference>
<dbReference type="GO" id="GO:0008977">
    <property type="term" value="F:prephenate dehydrogenase (NAD+) activity"/>
    <property type="evidence" value="ECO:0007669"/>
    <property type="project" value="InterPro"/>
</dbReference>
<dbReference type="RefSeq" id="WP_092063368.1">
    <property type="nucleotide sequence ID" value="NZ_FNIN01000002.1"/>
</dbReference>
<dbReference type="STRING" id="206665.SAMN04488516_102184"/>
<dbReference type="InterPro" id="IPR046826">
    <property type="entry name" value="PDH_N"/>
</dbReference>
<organism evidence="3 4">
    <name type="scientific">Desulfonauticus submarinus</name>
    <dbReference type="NCBI Taxonomy" id="206665"/>
    <lineage>
        <taxon>Bacteria</taxon>
        <taxon>Pseudomonadati</taxon>
        <taxon>Thermodesulfobacteriota</taxon>
        <taxon>Desulfovibrionia</taxon>
        <taxon>Desulfovibrionales</taxon>
        <taxon>Desulfonauticaceae</taxon>
        <taxon>Desulfonauticus</taxon>
    </lineage>
</organism>
<dbReference type="InterPro" id="IPR003099">
    <property type="entry name" value="Prephen_DH"/>
</dbReference>
<dbReference type="AlphaFoldDB" id="A0A1H0BIF4"/>
<keyword evidence="4" id="KW-1185">Reference proteome</keyword>
<evidence type="ECO:0000259" key="2">
    <source>
        <dbReference type="PROSITE" id="PS51176"/>
    </source>
</evidence>
<dbReference type="SUPFAM" id="SSF48179">
    <property type="entry name" value="6-phosphogluconate dehydrogenase C-terminal domain-like"/>
    <property type="match status" value="1"/>
</dbReference>
<dbReference type="InterPro" id="IPR036291">
    <property type="entry name" value="NAD(P)-bd_dom_sf"/>
</dbReference>
<dbReference type="Gene3D" id="3.40.50.720">
    <property type="entry name" value="NAD(P)-binding Rossmann-like Domain"/>
    <property type="match status" value="1"/>
</dbReference>
<dbReference type="OrthoDB" id="9800497at2"/>
<reference evidence="3 4" key="1">
    <citation type="submission" date="2016-10" db="EMBL/GenBank/DDBJ databases">
        <authorList>
            <person name="de Groot N.N."/>
        </authorList>
    </citation>
    <scope>NUCLEOTIDE SEQUENCE [LARGE SCALE GENOMIC DNA]</scope>
    <source>
        <strain evidence="3 4">DSM 15269</strain>
    </source>
</reference>
<feature type="domain" description="Prephenate/arogenate dehydrogenase" evidence="2">
    <location>
        <begin position="6"/>
        <end position="257"/>
    </location>
</feature>
<dbReference type="GO" id="GO:0070403">
    <property type="term" value="F:NAD+ binding"/>
    <property type="evidence" value="ECO:0007669"/>
    <property type="project" value="InterPro"/>
</dbReference>
<dbReference type="PANTHER" id="PTHR21363:SF0">
    <property type="entry name" value="PREPHENATE DEHYDROGENASE [NADP(+)]"/>
    <property type="match status" value="1"/>
</dbReference>
<dbReference type="InterPro" id="IPR050812">
    <property type="entry name" value="Preph/Arog_dehydrog"/>
</dbReference>
<gene>
    <name evidence="3" type="ORF">SAMN04488516_102184</name>
</gene>
<proteinExistence type="predicted"/>
<dbReference type="SUPFAM" id="SSF51735">
    <property type="entry name" value="NAD(P)-binding Rossmann-fold domains"/>
    <property type="match status" value="1"/>
</dbReference>
<accession>A0A1H0BIF4</accession>
<name>A0A1H0BIF4_9BACT</name>
<evidence type="ECO:0000313" key="3">
    <source>
        <dbReference type="EMBL" id="SDN45428.1"/>
    </source>
</evidence>
<dbReference type="EMBL" id="FNIN01000002">
    <property type="protein sequence ID" value="SDN45428.1"/>
    <property type="molecule type" value="Genomic_DNA"/>
</dbReference>
<evidence type="ECO:0000313" key="4">
    <source>
        <dbReference type="Proteomes" id="UP000199602"/>
    </source>
</evidence>
<dbReference type="Pfam" id="PF02153">
    <property type="entry name" value="PDH_N"/>
    <property type="match status" value="1"/>
</dbReference>